<gene>
    <name evidence="9" type="ORF">APUU_81063A</name>
</gene>
<dbReference type="KEGG" id="apuu:APUU_81063A"/>
<dbReference type="PROSITE" id="PS00059">
    <property type="entry name" value="ADH_ZINC"/>
    <property type="match status" value="1"/>
</dbReference>
<evidence type="ECO:0000313" key="9">
    <source>
        <dbReference type="EMBL" id="BCS30760.1"/>
    </source>
</evidence>
<keyword evidence="6" id="KW-0520">NAD</keyword>
<dbReference type="Pfam" id="PF00107">
    <property type="entry name" value="ADH_zinc_N"/>
    <property type="match status" value="1"/>
</dbReference>
<evidence type="ECO:0000256" key="4">
    <source>
        <dbReference type="ARBA" id="ARBA00022833"/>
    </source>
</evidence>
<keyword evidence="4 7" id="KW-0862">Zinc</keyword>
<dbReference type="GO" id="GO:0005737">
    <property type="term" value="C:cytoplasm"/>
    <property type="evidence" value="ECO:0007669"/>
    <property type="project" value="TreeGrafter"/>
</dbReference>
<name>A0A7R8AVD1_9EURO</name>
<evidence type="ECO:0000256" key="3">
    <source>
        <dbReference type="ARBA" id="ARBA00022723"/>
    </source>
</evidence>
<dbReference type="OrthoDB" id="1560166at2759"/>
<dbReference type="EMBL" id="AP024450">
    <property type="protein sequence ID" value="BCS30760.1"/>
    <property type="molecule type" value="Genomic_DNA"/>
</dbReference>
<dbReference type="InterPro" id="IPR002328">
    <property type="entry name" value="ADH_Zn_CS"/>
</dbReference>
<evidence type="ECO:0000256" key="5">
    <source>
        <dbReference type="ARBA" id="ARBA00023002"/>
    </source>
</evidence>
<dbReference type="InterPro" id="IPR013154">
    <property type="entry name" value="ADH-like_N"/>
</dbReference>
<dbReference type="InterPro" id="IPR013149">
    <property type="entry name" value="ADH-like_C"/>
</dbReference>
<evidence type="ECO:0000256" key="7">
    <source>
        <dbReference type="RuleBase" id="RU361277"/>
    </source>
</evidence>
<dbReference type="Proteomes" id="UP000654913">
    <property type="component" value="Chromosome 8"/>
</dbReference>
<dbReference type="Gene3D" id="3.40.50.720">
    <property type="entry name" value="NAD(P)-binding Rossmann-like Domain"/>
    <property type="match status" value="1"/>
</dbReference>
<accession>A0A7R8AVD1</accession>
<evidence type="ECO:0000313" key="10">
    <source>
        <dbReference type="Proteomes" id="UP000654913"/>
    </source>
</evidence>
<dbReference type="GO" id="GO:0004022">
    <property type="term" value="F:alcohol dehydrogenase (NAD+) activity"/>
    <property type="evidence" value="ECO:0007669"/>
    <property type="project" value="UniProtKB-ARBA"/>
</dbReference>
<evidence type="ECO:0000259" key="8">
    <source>
        <dbReference type="SMART" id="SM00829"/>
    </source>
</evidence>
<evidence type="ECO:0000256" key="2">
    <source>
        <dbReference type="ARBA" id="ARBA00008072"/>
    </source>
</evidence>
<organism evidence="9 10">
    <name type="scientific">Aspergillus puulaauensis</name>
    <dbReference type="NCBI Taxonomy" id="1220207"/>
    <lineage>
        <taxon>Eukaryota</taxon>
        <taxon>Fungi</taxon>
        <taxon>Dikarya</taxon>
        <taxon>Ascomycota</taxon>
        <taxon>Pezizomycotina</taxon>
        <taxon>Eurotiomycetes</taxon>
        <taxon>Eurotiomycetidae</taxon>
        <taxon>Eurotiales</taxon>
        <taxon>Aspergillaceae</taxon>
        <taxon>Aspergillus</taxon>
    </lineage>
</organism>
<comment type="similarity">
    <text evidence="2 7">Belongs to the zinc-containing alcohol dehydrogenase family.</text>
</comment>
<dbReference type="SUPFAM" id="SSF51735">
    <property type="entry name" value="NAD(P)-binding Rossmann-fold domains"/>
    <property type="match status" value="1"/>
</dbReference>
<protein>
    <recommendedName>
        <fullName evidence="8">Enoyl reductase (ER) domain-containing protein</fullName>
    </recommendedName>
</protein>
<evidence type="ECO:0000256" key="6">
    <source>
        <dbReference type="ARBA" id="ARBA00023027"/>
    </source>
</evidence>
<dbReference type="FunFam" id="3.40.50.720:FF:000039">
    <property type="entry name" value="Alcohol dehydrogenase AdhP"/>
    <property type="match status" value="1"/>
</dbReference>
<dbReference type="GO" id="GO:0008270">
    <property type="term" value="F:zinc ion binding"/>
    <property type="evidence" value="ECO:0007669"/>
    <property type="project" value="InterPro"/>
</dbReference>
<comment type="cofactor">
    <cofactor evidence="1 7">
        <name>Zn(2+)</name>
        <dbReference type="ChEBI" id="CHEBI:29105"/>
    </cofactor>
</comment>
<dbReference type="InterPro" id="IPR020843">
    <property type="entry name" value="ER"/>
</dbReference>
<proteinExistence type="inferred from homology"/>
<sequence length="346" mass="36929">MKGTMRAAQYNTTTNKVEVNEVPIPEPGENEVLIKNVCASLCHSDLMLFWGHTAEKPPTEKVTIGHENTGIVAAIGSKVTGFQAGDKVGCLGCSYACYDCEGCLTHNLFCKEGTGRLHGFTTDGHFAEYSLADYRNTMVLPEGIDMVATAPLFCAGVTAYHAVKQCDLKAGQWLAVIGCGGLGHLAIQYAKSMGLKVIGIDISDAQLESARELGADITYNSLSDAKFSRKLIALTDGGAHAAAVFSGSNAAYTTAPTVLRINGLMIVVGIPKANLSINALDILLGKYRIKGVSSGTPQRMREPIEFSHTHGIKPQLTTFNDLDDIHSTIEMMQTGKTAGRLGIVFK</sequence>
<dbReference type="InterPro" id="IPR011032">
    <property type="entry name" value="GroES-like_sf"/>
</dbReference>
<dbReference type="Gene3D" id="3.90.180.10">
    <property type="entry name" value="Medium-chain alcohol dehydrogenases, catalytic domain"/>
    <property type="match status" value="1"/>
</dbReference>
<dbReference type="PANTHER" id="PTHR42940">
    <property type="entry name" value="ALCOHOL DEHYDROGENASE 1-RELATED"/>
    <property type="match status" value="1"/>
</dbReference>
<reference evidence="9" key="1">
    <citation type="submission" date="2021-01" db="EMBL/GenBank/DDBJ databases">
        <authorList>
            <consortium name="Aspergillus puulaauensis MK2 genome sequencing consortium"/>
            <person name="Kazuki M."/>
            <person name="Futagami T."/>
        </authorList>
    </citation>
    <scope>NUCLEOTIDE SEQUENCE</scope>
    <source>
        <strain evidence="9">MK2</strain>
    </source>
</reference>
<keyword evidence="10" id="KW-1185">Reference proteome</keyword>
<reference evidence="9" key="2">
    <citation type="submission" date="2021-02" db="EMBL/GenBank/DDBJ databases">
        <title>Aspergillus puulaauensis MK2 genome sequence.</title>
        <authorList>
            <person name="Futagami T."/>
            <person name="Mori K."/>
            <person name="Kadooka C."/>
            <person name="Tanaka T."/>
        </authorList>
    </citation>
    <scope>NUCLEOTIDE SEQUENCE</scope>
    <source>
        <strain evidence="9">MK2</strain>
    </source>
</reference>
<dbReference type="SUPFAM" id="SSF50129">
    <property type="entry name" value="GroES-like"/>
    <property type="match status" value="1"/>
</dbReference>
<dbReference type="InterPro" id="IPR036291">
    <property type="entry name" value="NAD(P)-bd_dom_sf"/>
</dbReference>
<keyword evidence="5" id="KW-0560">Oxidoreductase</keyword>
<dbReference type="Pfam" id="PF08240">
    <property type="entry name" value="ADH_N"/>
    <property type="match status" value="1"/>
</dbReference>
<dbReference type="PANTHER" id="PTHR42940:SF8">
    <property type="entry name" value="VACUOLAR PROTEIN SORTING-ASSOCIATED PROTEIN 11"/>
    <property type="match status" value="1"/>
</dbReference>
<dbReference type="GeneID" id="64980757"/>
<keyword evidence="3 7" id="KW-0479">Metal-binding</keyword>
<dbReference type="AlphaFoldDB" id="A0A7R8AVD1"/>
<feature type="domain" description="Enoyl reductase (ER)" evidence="8">
    <location>
        <begin position="12"/>
        <end position="343"/>
    </location>
</feature>
<evidence type="ECO:0000256" key="1">
    <source>
        <dbReference type="ARBA" id="ARBA00001947"/>
    </source>
</evidence>
<dbReference type="RefSeq" id="XP_041562946.1">
    <property type="nucleotide sequence ID" value="XM_041697413.1"/>
</dbReference>
<dbReference type="SMART" id="SM00829">
    <property type="entry name" value="PKS_ER"/>
    <property type="match status" value="1"/>
</dbReference>